<evidence type="ECO:0000313" key="2">
    <source>
        <dbReference type="EMBL" id="KAK3936849.1"/>
    </source>
</evidence>
<sequence>MACNEDSFQYNSTLHGRQIRLLFVEPHDYHGPDSSLLRVKLVEENLDTAVFDALSYVWGDQANKVYINCDGKSHNIGQNLHAALIEYRRRGQPGRGLWADAICINQGDRREKTEQVRMMRDIYSAADRTIIWLGPLEAGDIEAIQLAELAYKKCPEDLRYEEEGTRHDLPLFNCSDRGLPEVFRGHDIHPTWRSLFKILLHPWFSRIWIVQELLLSRNPQMWRGGESISAAALLWMANQVGGCMDLKAAMQLFDQNTSTFYAQNIALCHYRFHKDSLNPLWVNMSTTMGMEATEILDRFFALAGISEGLPVGFINYTRTLEELASQVGLMTLLGSPEVPMPDGLDLLADLPSLRLRSRQIRIPTWIPDHLSEPPAGLRISFLYSTLRLRSEHQDFPNPEFQIVTDAENSNNNPQPLTSSEFPYRYSKNCFKATVFDRIKAVVPPIEDELPLLQRYKPSETYMETLMSGLERAHRYSINILRFIIRTRLLSDPSLTSKDDVTSGDLFETFWRTLIYNRTGDDLREESRPENIIYTNVWSSVSVTAALGLPF</sequence>
<dbReference type="AlphaFoldDB" id="A0AAN6N0M5"/>
<evidence type="ECO:0000313" key="3">
    <source>
        <dbReference type="Proteomes" id="UP001303473"/>
    </source>
</evidence>
<proteinExistence type="predicted"/>
<gene>
    <name evidence="2" type="ORF">QBC46DRAFT_452445</name>
</gene>
<dbReference type="Proteomes" id="UP001303473">
    <property type="component" value="Unassembled WGS sequence"/>
</dbReference>
<dbReference type="PANTHER" id="PTHR24148">
    <property type="entry name" value="ANKYRIN REPEAT DOMAIN-CONTAINING PROTEIN 39 HOMOLOG-RELATED"/>
    <property type="match status" value="1"/>
</dbReference>
<reference evidence="3" key="1">
    <citation type="journal article" date="2023" name="Mol. Phylogenet. Evol.">
        <title>Genome-scale phylogeny and comparative genomics of the fungal order Sordariales.</title>
        <authorList>
            <person name="Hensen N."/>
            <person name="Bonometti L."/>
            <person name="Westerberg I."/>
            <person name="Brannstrom I.O."/>
            <person name="Guillou S."/>
            <person name="Cros-Aarteil S."/>
            <person name="Calhoun S."/>
            <person name="Haridas S."/>
            <person name="Kuo A."/>
            <person name="Mondo S."/>
            <person name="Pangilinan J."/>
            <person name="Riley R."/>
            <person name="LaButti K."/>
            <person name="Andreopoulos B."/>
            <person name="Lipzen A."/>
            <person name="Chen C."/>
            <person name="Yan M."/>
            <person name="Daum C."/>
            <person name="Ng V."/>
            <person name="Clum A."/>
            <person name="Steindorff A."/>
            <person name="Ohm R.A."/>
            <person name="Martin F."/>
            <person name="Silar P."/>
            <person name="Natvig D.O."/>
            <person name="Lalanne C."/>
            <person name="Gautier V."/>
            <person name="Ament-Velasquez S.L."/>
            <person name="Kruys A."/>
            <person name="Hutchinson M.I."/>
            <person name="Powell A.J."/>
            <person name="Barry K."/>
            <person name="Miller A.N."/>
            <person name="Grigoriev I.V."/>
            <person name="Debuchy R."/>
            <person name="Gladieux P."/>
            <person name="Hiltunen Thoren M."/>
            <person name="Johannesson H."/>
        </authorList>
    </citation>
    <scope>NUCLEOTIDE SEQUENCE [LARGE SCALE GENOMIC DNA]</scope>
    <source>
        <strain evidence="3">CBS 340.73</strain>
    </source>
</reference>
<accession>A0AAN6N0M5</accession>
<dbReference type="Pfam" id="PF06985">
    <property type="entry name" value="HET"/>
    <property type="match status" value="1"/>
</dbReference>
<feature type="domain" description="Heterokaryon incompatibility" evidence="1">
    <location>
        <begin position="51"/>
        <end position="212"/>
    </location>
</feature>
<protein>
    <submittedName>
        <fullName evidence="2">Heterokaryon incompatibility protein-domain-containing protein</fullName>
    </submittedName>
</protein>
<evidence type="ECO:0000259" key="1">
    <source>
        <dbReference type="Pfam" id="PF06985"/>
    </source>
</evidence>
<organism evidence="2 3">
    <name type="scientific">Diplogelasinospora grovesii</name>
    <dbReference type="NCBI Taxonomy" id="303347"/>
    <lineage>
        <taxon>Eukaryota</taxon>
        <taxon>Fungi</taxon>
        <taxon>Dikarya</taxon>
        <taxon>Ascomycota</taxon>
        <taxon>Pezizomycotina</taxon>
        <taxon>Sordariomycetes</taxon>
        <taxon>Sordariomycetidae</taxon>
        <taxon>Sordariales</taxon>
        <taxon>Diplogelasinosporaceae</taxon>
        <taxon>Diplogelasinospora</taxon>
    </lineage>
</organism>
<name>A0AAN6N0M5_9PEZI</name>
<comment type="caution">
    <text evidence="2">The sequence shown here is derived from an EMBL/GenBank/DDBJ whole genome shotgun (WGS) entry which is preliminary data.</text>
</comment>
<keyword evidence="3" id="KW-1185">Reference proteome</keyword>
<dbReference type="InterPro" id="IPR010730">
    <property type="entry name" value="HET"/>
</dbReference>
<dbReference type="EMBL" id="MU853871">
    <property type="protein sequence ID" value="KAK3936849.1"/>
    <property type="molecule type" value="Genomic_DNA"/>
</dbReference>
<dbReference type="PANTHER" id="PTHR24148:SF64">
    <property type="entry name" value="HETEROKARYON INCOMPATIBILITY DOMAIN-CONTAINING PROTEIN"/>
    <property type="match status" value="1"/>
</dbReference>
<dbReference type="InterPro" id="IPR052895">
    <property type="entry name" value="HetReg/Transcr_Mod"/>
</dbReference>